<reference evidence="2 3" key="1">
    <citation type="journal article" date="2010" name="Science">
        <title>Genomic comparison of the ants Camponotus floridanus and Harpegnathos saltator.</title>
        <authorList>
            <person name="Bonasio R."/>
            <person name="Zhang G."/>
            <person name="Ye C."/>
            <person name="Mutti N.S."/>
            <person name="Fang X."/>
            <person name="Qin N."/>
            <person name="Donahue G."/>
            <person name="Yang P."/>
            <person name="Li Q."/>
            <person name="Li C."/>
            <person name="Zhang P."/>
            <person name="Huang Z."/>
            <person name="Berger S.L."/>
            <person name="Reinberg D."/>
            <person name="Wang J."/>
            <person name="Liebig J."/>
        </authorList>
    </citation>
    <scope>NUCLEOTIDE SEQUENCE [LARGE SCALE GENOMIC DNA]</scope>
    <source>
        <strain evidence="3">C129</strain>
    </source>
</reference>
<gene>
    <name evidence="2" type="ORF">EAG_15644</name>
</gene>
<dbReference type="GO" id="GO:0005198">
    <property type="term" value="F:structural molecule activity"/>
    <property type="evidence" value="ECO:0007669"/>
    <property type="project" value="InterPro"/>
</dbReference>
<evidence type="ECO:0000313" key="2">
    <source>
        <dbReference type="EMBL" id="EFN69946.1"/>
    </source>
</evidence>
<organism evidence="3">
    <name type="scientific">Camponotus floridanus</name>
    <name type="common">Florida carpenter ant</name>
    <dbReference type="NCBI Taxonomy" id="104421"/>
    <lineage>
        <taxon>Eukaryota</taxon>
        <taxon>Metazoa</taxon>
        <taxon>Ecdysozoa</taxon>
        <taxon>Arthropoda</taxon>
        <taxon>Hexapoda</taxon>
        <taxon>Insecta</taxon>
        <taxon>Pterygota</taxon>
        <taxon>Neoptera</taxon>
        <taxon>Endopterygota</taxon>
        <taxon>Hymenoptera</taxon>
        <taxon>Apocrita</taxon>
        <taxon>Aculeata</taxon>
        <taxon>Formicoidea</taxon>
        <taxon>Formicidae</taxon>
        <taxon>Formicinae</taxon>
        <taxon>Camponotus</taxon>
    </lineage>
</organism>
<feature type="domain" description="Phospholipase A2-like" evidence="1">
    <location>
        <begin position="2"/>
        <end position="63"/>
    </location>
</feature>
<accession>E2A9E3</accession>
<keyword evidence="3" id="KW-1185">Reference proteome</keyword>
<dbReference type="Pfam" id="PF08398">
    <property type="entry name" value="Phospholip_A2_4"/>
    <property type="match status" value="1"/>
</dbReference>
<evidence type="ECO:0000313" key="3">
    <source>
        <dbReference type="Proteomes" id="UP000000311"/>
    </source>
</evidence>
<dbReference type="InterPro" id="IPR036444">
    <property type="entry name" value="PLipase_A2_dom_sf"/>
</dbReference>
<dbReference type="OMA" id="MELYIPG"/>
<feature type="non-terminal residue" evidence="2">
    <location>
        <position position="1"/>
    </location>
</feature>
<dbReference type="GO" id="GO:0004623">
    <property type="term" value="F:phospholipase A2 activity"/>
    <property type="evidence" value="ECO:0007669"/>
    <property type="project" value="InterPro"/>
</dbReference>
<dbReference type="InterPro" id="IPR013607">
    <property type="entry name" value="Phospholipase_A2-like"/>
</dbReference>
<dbReference type="GO" id="GO:0006644">
    <property type="term" value="P:phospholipid metabolic process"/>
    <property type="evidence" value="ECO:0007669"/>
    <property type="project" value="InterPro"/>
</dbReference>
<dbReference type="Gene3D" id="1.20.90.10">
    <property type="entry name" value="Phospholipase A2 domain"/>
    <property type="match status" value="1"/>
</dbReference>
<dbReference type="Proteomes" id="UP000000311">
    <property type="component" value="Unassembled WGS sequence"/>
</dbReference>
<dbReference type="EMBL" id="GL437803">
    <property type="protein sequence ID" value="EFN69946.1"/>
    <property type="molecule type" value="Genomic_DNA"/>
</dbReference>
<protein>
    <recommendedName>
        <fullName evidence="1">Phospholipase A2-like domain-containing protein</fullName>
    </recommendedName>
</protein>
<dbReference type="InParanoid" id="E2A9E3"/>
<evidence type="ECO:0000259" key="1">
    <source>
        <dbReference type="Pfam" id="PF08398"/>
    </source>
</evidence>
<feature type="non-terminal residue" evidence="2">
    <location>
        <position position="90"/>
    </location>
</feature>
<proteinExistence type="predicted"/>
<name>E2A9E3_CAMFO</name>
<dbReference type="GO" id="GO:0050482">
    <property type="term" value="P:arachidonate secretion"/>
    <property type="evidence" value="ECO:0007669"/>
    <property type="project" value="InterPro"/>
</dbReference>
<dbReference type="AlphaFoldDB" id="E2A9E3"/>
<sequence length="90" mass="10069">EFHILGYQFCGPGTRFLKRLARGDRGINPLDAACREHDIAYSRSNDLTERHAADRILSEKARNRIGVRDSTLGERAAATAVWAAMKVKTK</sequence>